<proteinExistence type="predicted"/>
<protein>
    <submittedName>
        <fullName evidence="1">Uncharacterized protein</fullName>
    </submittedName>
</protein>
<dbReference type="Gramene" id="Psat07G0615900-T1">
    <property type="protein sequence ID" value="KAI5391193.1"/>
    <property type="gene ID" value="KIW84_076159"/>
</dbReference>
<comment type="caution">
    <text evidence="1">The sequence shown here is derived from an EMBL/GenBank/DDBJ whole genome shotgun (WGS) entry which is preliminary data.</text>
</comment>
<organism evidence="1 2">
    <name type="scientific">Pisum sativum</name>
    <name type="common">Garden pea</name>
    <name type="synonym">Lathyrus oleraceus</name>
    <dbReference type="NCBI Taxonomy" id="3888"/>
    <lineage>
        <taxon>Eukaryota</taxon>
        <taxon>Viridiplantae</taxon>
        <taxon>Streptophyta</taxon>
        <taxon>Embryophyta</taxon>
        <taxon>Tracheophyta</taxon>
        <taxon>Spermatophyta</taxon>
        <taxon>Magnoliopsida</taxon>
        <taxon>eudicotyledons</taxon>
        <taxon>Gunneridae</taxon>
        <taxon>Pentapetalae</taxon>
        <taxon>rosids</taxon>
        <taxon>fabids</taxon>
        <taxon>Fabales</taxon>
        <taxon>Fabaceae</taxon>
        <taxon>Papilionoideae</taxon>
        <taxon>50 kb inversion clade</taxon>
        <taxon>NPAAA clade</taxon>
        <taxon>Hologalegina</taxon>
        <taxon>IRL clade</taxon>
        <taxon>Fabeae</taxon>
        <taxon>Lathyrus</taxon>
    </lineage>
</organism>
<evidence type="ECO:0000313" key="1">
    <source>
        <dbReference type="EMBL" id="KAI5391193.1"/>
    </source>
</evidence>
<gene>
    <name evidence="1" type="ORF">KIW84_076159</name>
</gene>
<name>A0A9D5A202_PEA</name>
<evidence type="ECO:0000313" key="2">
    <source>
        <dbReference type="Proteomes" id="UP001058974"/>
    </source>
</evidence>
<accession>A0A9D5A202</accession>
<keyword evidence="2" id="KW-1185">Reference proteome</keyword>
<sequence length="113" mass="12835">MFRWLDFDDVGFRLRGGIRSFRFLLLLCRLEVSGERSSSSNSIVGSWGWNILDASSGATLLSKYYEEVYKLIENITANTYQWPVSRFVPTPSQKKPVGVYEVTETTTLTAQIA</sequence>
<dbReference type="AlphaFoldDB" id="A0A9D5A202"/>
<reference evidence="1 2" key="1">
    <citation type="journal article" date="2022" name="Nat. Genet.">
        <title>Improved pea reference genome and pan-genome highlight genomic features and evolutionary characteristics.</title>
        <authorList>
            <person name="Yang T."/>
            <person name="Liu R."/>
            <person name="Luo Y."/>
            <person name="Hu S."/>
            <person name="Wang D."/>
            <person name="Wang C."/>
            <person name="Pandey M.K."/>
            <person name="Ge S."/>
            <person name="Xu Q."/>
            <person name="Li N."/>
            <person name="Li G."/>
            <person name="Huang Y."/>
            <person name="Saxena R.K."/>
            <person name="Ji Y."/>
            <person name="Li M."/>
            <person name="Yan X."/>
            <person name="He Y."/>
            <person name="Liu Y."/>
            <person name="Wang X."/>
            <person name="Xiang C."/>
            <person name="Varshney R.K."/>
            <person name="Ding H."/>
            <person name="Gao S."/>
            <person name="Zong X."/>
        </authorList>
    </citation>
    <scope>NUCLEOTIDE SEQUENCE [LARGE SCALE GENOMIC DNA]</scope>
    <source>
        <strain evidence="1 2">cv. Zhongwan 6</strain>
    </source>
</reference>
<dbReference type="EMBL" id="JAMSHJ010000007">
    <property type="protein sequence ID" value="KAI5391193.1"/>
    <property type="molecule type" value="Genomic_DNA"/>
</dbReference>
<dbReference type="Proteomes" id="UP001058974">
    <property type="component" value="Chromosome 7"/>
</dbReference>